<feature type="domain" description="Integrase catalytic" evidence="2">
    <location>
        <begin position="167"/>
        <end position="327"/>
    </location>
</feature>
<accession>A0ABX6JZQ1</accession>
<dbReference type="Pfam" id="PF00665">
    <property type="entry name" value="rve"/>
    <property type="match status" value="1"/>
</dbReference>
<evidence type="ECO:0000313" key="3">
    <source>
        <dbReference type="EMBL" id="QIM19727.1"/>
    </source>
</evidence>
<dbReference type="InterPro" id="IPR012337">
    <property type="entry name" value="RNaseH-like_sf"/>
</dbReference>
<evidence type="ECO:0000256" key="1">
    <source>
        <dbReference type="SAM" id="MobiDB-lite"/>
    </source>
</evidence>
<sequence length="419" mass="47722">MRARHEITRKFAKQYQAAAKKDKGTLLDEVCAITGWSRDNARRQLKSGLKPRRVGVRKRKPRPLRYSYDPLKVLQKVWAFAGGVSGKYLAATMELQLMLLEAHGELVPGKGRYSHQVADELLMMSPATIDRYLAPARAKDPLRGITSTTPGPLLRNSITVRKAGDEVEAVPGFFEGDTVAHCGPVLKGEFCRTVDLTDMHIGWTYTCSIRNNAHLHIRDALNRFISEIPYEVTGVDFDNGSEFINYDIIGWAAELDIYFTRSRPHKKNDQATIESKNNQIVRRYGFYWRYDALPQLKLLNELWQHVNDRHNYLTATKKPVGWTTDTKGRRKRVYDDLQTPFDRLLTSGILTPKKTAELIAYRNRLNPARIARDIDRIQQRLTYLAAHKTRTLEAAELAKAPDPSQGVKPVKTAPKKRAS</sequence>
<proteinExistence type="predicted"/>
<name>A0ABX6JZQ1_9MICO</name>
<dbReference type="SUPFAM" id="SSF53098">
    <property type="entry name" value="Ribonuclease H-like"/>
    <property type="match status" value="1"/>
</dbReference>
<dbReference type="InterPro" id="IPR001584">
    <property type="entry name" value="Integrase_cat-core"/>
</dbReference>
<organism evidence="3 4">
    <name type="scientific">Leucobacter coleopterorum</name>
    <dbReference type="NCBI Taxonomy" id="2714933"/>
    <lineage>
        <taxon>Bacteria</taxon>
        <taxon>Bacillati</taxon>
        <taxon>Actinomycetota</taxon>
        <taxon>Actinomycetes</taxon>
        <taxon>Micrococcales</taxon>
        <taxon>Microbacteriaceae</taxon>
        <taxon>Leucobacter</taxon>
    </lineage>
</organism>
<gene>
    <name evidence="3" type="ORF">G7066_07545</name>
</gene>
<dbReference type="Proteomes" id="UP000503441">
    <property type="component" value="Chromosome"/>
</dbReference>
<feature type="region of interest" description="Disordered" evidence="1">
    <location>
        <begin position="396"/>
        <end position="419"/>
    </location>
</feature>
<dbReference type="EMBL" id="CP049933">
    <property type="protein sequence ID" value="QIM19727.1"/>
    <property type="molecule type" value="Genomic_DNA"/>
</dbReference>
<dbReference type="PROSITE" id="PS50994">
    <property type="entry name" value="INTEGRASE"/>
    <property type="match status" value="1"/>
</dbReference>
<evidence type="ECO:0000313" key="4">
    <source>
        <dbReference type="Proteomes" id="UP000503441"/>
    </source>
</evidence>
<keyword evidence="4" id="KW-1185">Reference proteome</keyword>
<evidence type="ECO:0000259" key="2">
    <source>
        <dbReference type="PROSITE" id="PS50994"/>
    </source>
</evidence>
<dbReference type="InterPro" id="IPR036397">
    <property type="entry name" value="RNaseH_sf"/>
</dbReference>
<reference evidence="3 4" key="1">
    <citation type="submission" date="2020-03" db="EMBL/GenBank/DDBJ databases">
        <title>Leucobacter sp. nov., isolated from beetles.</title>
        <authorList>
            <person name="Hyun D.-W."/>
            <person name="Bae J.-W."/>
        </authorList>
    </citation>
    <scope>NUCLEOTIDE SEQUENCE [LARGE SCALE GENOMIC DNA]</scope>
    <source>
        <strain evidence="3 4">HDW9A</strain>
    </source>
</reference>
<dbReference type="Gene3D" id="3.30.420.10">
    <property type="entry name" value="Ribonuclease H-like superfamily/Ribonuclease H"/>
    <property type="match status" value="1"/>
</dbReference>
<protein>
    <submittedName>
        <fullName evidence="3">Transposase family protein</fullName>
    </submittedName>
</protein>